<accession>A0A1H9WEU8</accession>
<dbReference type="Proteomes" id="UP000199019">
    <property type="component" value="Unassembled WGS sequence"/>
</dbReference>
<name>A0A1H9WEU8_9MICO</name>
<keyword evidence="3" id="KW-1185">Reference proteome</keyword>
<protein>
    <recommendedName>
        <fullName evidence="4">Gram-positive cocci surface proteins LPxTG domain-containing protein</fullName>
    </recommendedName>
</protein>
<organism evidence="2 3">
    <name type="scientific">Pedococcus cremeus</name>
    <dbReference type="NCBI Taxonomy" id="587636"/>
    <lineage>
        <taxon>Bacteria</taxon>
        <taxon>Bacillati</taxon>
        <taxon>Actinomycetota</taxon>
        <taxon>Actinomycetes</taxon>
        <taxon>Micrococcales</taxon>
        <taxon>Intrasporangiaceae</taxon>
        <taxon>Pedococcus</taxon>
    </lineage>
</organism>
<evidence type="ECO:0000256" key="1">
    <source>
        <dbReference type="SAM" id="SignalP"/>
    </source>
</evidence>
<feature type="signal peptide" evidence="1">
    <location>
        <begin position="1"/>
        <end position="29"/>
    </location>
</feature>
<keyword evidence="1" id="KW-0732">Signal</keyword>
<dbReference type="InterPro" id="IPR006311">
    <property type="entry name" value="TAT_signal"/>
</dbReference>
<dbReference type="EMBL" id="FOHB01000005">
    <property type="protein sequence ID" value="SES32442.1"/>
    <property type="molecule type" value="Genomic_DNA"/>
</dbReference>
<dbReference type="STRING" id="587636.SAMN05216199_2857"/>
<reference evidence="3" key="1">
    <citation type="submission" date="2016-10" db="EMBL/GenBank/DDBJ databases">
        <authorList>
            <person name="Varghese N."/>
            <person name="Submissions S."/>
        </authorList>
    </citation>
    <scope>NUCLEOTIDE SEQUENCE [LARGE SCALE GENOMIC DNA]</scope>
    <source>
        <strain evidence="3">CGMCC 1.6963</strain>
    </source>
</reference>
<gene>
    <name evidence="2" type="ORF">SAMN05216199_2857</name>
</gene>
<evidence type="ECO:0000313" key="3">
    <source>
        <dbReference type="Proteomes" id="UP000199019"/>
    </source>
</evidence>
<dbReference type="PROSITE" id="PS51318">
    <property type="entry name" value="TAT"/>
    <property type="match status" value="1"/>
</dbReference>
<feature type="chain" id="PRO_5011783908" description="Gram-positive cocci surface proteins LPxTG domain-containing protein" evidence="1">
    <location>
        <begin position="30"/>
        <end position="293"/>
    </location>
</feature>
<proteinExistence type="predicted"/>
<evidence type="ECO:0008006" key="4">
    <source>
        <dbReference type="Google" id="ProtNLM"/>
    </source>
</evidence>
<sequence>MRLTTRRGVVVAGGLALGVMVAAAAPAHAAGATLVVDQVVAAADPLVVSGTCAAGSQTAVVTVRQEGDTLASASVDLRADLSYRAALDISKAASGEAVAEVACMAYGTATPLGTDSAAFYAVAGDQMPYEVPVRVTPSRVALGGTITVSAQCRPGTVDATVLVGNTAADEAFAEAPANPAPDGSLTVQVVMAKDPDNRGGLAPVAGGGTVVVFCGDMDAEEGAGPVGIGLARFTITPAAVVQGAAPSGASGSSGSAQELATTGSDAAPMTALAAGLVLAGAGAHTLRRRLTRG</sequence>
<evidence type="ECO:0000313" key="2">
    <source>
        <dbReference type="EMBL" id="SES32442.1"/>
    </source>
</evidence>
<dbReference type="AlphaFoldDB" id="A0A1H9WEU8"/>